<accession>A0A7X0U7I0</accession>
<dbReference type="AlphaFoldDB" id="A0A7X0U7I0"/>
<evidence type="ECO:0000313" key="2">
    <source>
        <dbReference type="EMBL" id="MBB6558091.1"/>
    </source>
</evidence>
<keyword evidence="1" id="KW-0732">Signal</keyword>
<keyword evidence="3" id="KW-1185">Reference proteome</keyword>
<evidence type="ECO:0000313" key="3">
    <source>
        <dbReference type="Proteomes" id="UP000575083"/>
    </source>
</evidence>
<sequence>MNLRKQCLRAGLVLALSLGALSPLAMAAQTDAERQAVILSMFKDGATLTEDVHREFWSGLKDPEAAVSRSSTERVAFALQNTIELERATLVSYKASIKERKPVVDKSYEQALMTRVEMMRMRKLSTDPVLAKDKAFRESLVPVSKGQAFEVGGSKVSMTNAVIDKELLRLDASRARLERLLNPVWTPQGK</sequence>
<dbReference type="RefSeq" id="WP_184855486.1">
    <property type="nucleotide sequence ID" value="NZ_JACHLK010000001.1"/>
</dbReference>
<reference evidence="2 3" key="1">
    <citation type="submission" date="2020-08" db="EMBL/GenBank/DDBJ databases">
        <title>Functional genomics of gut bacteria from endangered species of beetles.</title>
        <authorList>
            <person name="Carlos-Shanley C."/>
        </authorList>
    </citation>
    <scope>NUCLEOTIDE SEQUENCE [LARGE SCALE GENOMIC DNA]</scope>
    <source>
        <strain evidence="2 3">S00198</strain>
    </source>
</reference>
<comment type="caution">
    <text evidence="2">The sequence shown here is derived from an EMBL/GenBank/DDBJ whole genome shotgun (WGS) entry which is preliminary data.</text>
</comment>
<protein>
    <recommendedName>
        <fullName evidence="4">DUF4142 domain-containing protein</fullName>
    </recommendedName>
</protein>
<organism evidence="2 3">
    <name type="scientific">Acidovorax soli</name>
    <dbReference type="NCBI Taxonomy" id="592050"/>
    <lineage>
        <taxon>Bacteria</taxon>
        <taxon>Pseudomonadati</taxon>
        <taxon>Pseudomonadota</taxon>
        <taxon>Betaproteobacteria</taxon>
        <taxon>Burkholderiales</taxon>
        <taxon>Comamonadaceae</taxon>
        <taxon>Acidovorax</taxon>
    </lineage>
</organism>
<proteinExistence type="predicted"/>
<dbReference type="Proteomes" id="UP000575083">
    <property type="component" value="Unassembled WGS sequence"/>
</dbReference>
<feature type="chain" id="PRO_5031054395" description="DUF4142 domain-containing protein" evidence="1">
    <location>
        <begin position="28"/>
        <end position="190"/>
    </location>
</feature>
<feature type="signal peptide" evidence="1">
    <location>
        <begin position="1"/>
        <end position="27"/>
    </location>
</feature>
<gene>
    <name evidence="2" type="ORF">HNP48_000755</name>
</gene>
<evidence type="ECO:0000256" key="1">
    <source>
        <dbReference type="SAM" id="SignalP"/>
    </source>
</evidence>
<dbReference type="EMBL" id="JACHLK010000001">
    <property type="protein sequence ID" value="MBB6558091.1"/>
    <property type="molecule type" value="Genomic_DNA"/>
</dbReference>
<name>A0A7X0U7I0_9BURK</name>
<evidence type="ECO:0008006" key="4">
    <source>
        <dbReference type="Google" id="ProtNLM"/>
    </source>
</evidence>